<dbReference type="Proteomes" id="UP000197424">
    <property type="component" value="Chromosome"/>
</dbReference>
<dbReference type="AlphaFoldDB" id="A0A248LLL8"/>
<dbReference type="Pfam" id="PF18906">
    <property type="entry name" value="Phage_tube_2"/>
    <property type="match status" value="1"/>
</dbReference>
<reference evidence="2" key="1">
    <citation type="submission" date="2017-06" db="EMBL/GenBank/DDBJ databases">
        <title>Whole genome sequence of Laribacter hongkongensis LHGZ1.</title>
        <authorList>
            <person name="Chen D."/>
            <person name="Wu H."/>
            <person name="Chen J."/>
        </authorList>
    </citation>
    <scope>NUCLEOTIDE SEQUENCE [LARGE SCALE GENOMIC DNA]</scope>
    <source>
        <strain evidence="2">LHGZ1</strain>
    </source>
</reference>
<dbReference type="InterPro" id="IPR044000">
    <property type="entry name" value="Phage_tube_2"/>
</dbReference>
<sequence>MARAYGANASLLAAFESTYGSTPVDGYWQLPFVSTSLGSEQGLIANDLIGLGRDPSAPIRDVIKVEGDMVVPLDVRHIGLWLKALLGEPTSVGTGVVTHTFASGKPSLPSLTLETGLPDIPAWFVASGVMVNSLQVGFARSGAANATVGLVAQGEVRRIATLDDTPSTLELQRFNQFQGQILREGQTLGNVVSAQLTYANNLERIETIRSDGKIDGADPTVASLTGNLEVRFADTTLIDAATNNTPLELTFGYAIDADHRLTFIAHEVYLPKPKLSISGPGGIQATFEWQAAKAISVARMFTVELVNDVSSY</sequence>
<proteinExistence type="predicted"/>
<evidence type="ECO:0000313" key="2">
    <source>
        <dbReference type="Proteomes" id="UP000197424"/>
    </source>
</evidence>
<name>A0A248LLL8_9NEIS</name>
<organism evidence="1 2">
    <name type="scientific">Laribacter hongkongensis</name>
    <dbReference type="NCBI Taxonomy" id="168471"/>
    <lineage>
        <taxon>Bacteria</taxon>
        <taxon>Pseudomonadati</taxon>
        <taxon>Pseudomonadota</taxon>
        <taxon>Betaproteobacteria</taxon>
        <taxon>Neisseriales</taxon>
        <taxon>Aquaspirillaceae</taxon>
        <taxon>Laribacter</taxon>
    </lineage>
</organism>
<evidence type="ECO:0000313" key="1">
    <source>
        <dbReference type="EMBL" id="ASJ25690.1"/>
    </source>
</evidence>
<dbReference type="EMBL" id="CP022115">
    <property type="protein sequence ID" value="ASJ25690.1"/>
    <property type="molecule type" value="Genomic_DNA"/>
</dbReference>
<dbReference type="RefSeq" id="WP_088861449.1">
    <property type="nucleotide sequence ID" value="NZ_CP022115.1"/>
</dbReference>
<protein>
    <submittedName>
        <fullName evidence="1">Uncharacterized protein</fullName>
    </submittedName>
</protein>
<dbReference type="OrthoDB" id="1680496at2"/>
<gene>
    <name evidence="1" type="ORF">LHGZ1_2859</name>
</gene>
<accession>A0A248LLL8</accession>